<dbReference type="SUPFAM" id="SSF52540">
    <property type="entry name" value="P-loop containing nucleoside triphosphate hydrolases"/>
    <property type="match status" value="1"/>
</dbReference>
<dbReference type="Gene3D" id="3.40.1170.10">
    <property type="entry name" value="DNA repair protein MutS, domain I"/>
    <property type="match status" value="1"/>
</dbReference>
<dbReference type="STRING" id="1890683.A0A427YHP3"/>
<dbReference type="SUPFAM" id="SSF53150">
    <property type="entry name" value="DNA repair protein MutS, domain II"/>
    <property type="match status" value="1"/>
</dbReference>
<feature type="compositionally biased region" description="Polar residues" evidence="8">
    <location>
        <begin position="188"/>
        <end position="199"/>
    </location>
</feature>
<feature type="region of interest" description="Disordered" evidence="8">
    <location>
        <begin position="1"/>
        <end position="68"/>
    </location>
</feature>
<evidence type="ECO:0000313" key="11">
    <source>
        <dbReference type="Proteomes" id="UP000279259"/>
    </source>
</evidence>
<dbReference type="SMART" id="SM00534">
    <property type="entry name" value="MUTSac"/>
    <property type="match status" value="1"/>
</dbReference>
<comment type="function">
    <text evidence="6">Component of the post-replicative DNA mismatch repair system (MMR).</text>
</comment>
<protein>
    <recommendedName>
        <fullName evidence="6">DNA mismatch repair protein</fullName>
    </recommendedName>
</protein>
<evidence type="ECO:0000256" key="2">
    <source>
        <dbReference type="ARBA" id="ARBA00022741"/>
    </source>
</evidence>
<dbReference type="Pfam" id="PF00488">
    <property type="entry name" value="MutS_V"/>
    <property type="match status" value="1"/>
</dbReference>
<feature type="coiled-coil region" evidence="7">
    <location>
        <begin position="794"/>
        <end position="828"/>
    </location>
</feature>
<dbReference type="FunFam" id="3.40.50.300:FF:001752">
    <property type="entry name" value="DNA mismatch repair protein"/>
    <property type="match status" value="1"/>
</dbReference>
<organism evidence="10 11">
    <name type="scientific">Saitozyma podzolica</name>
    <dbReference type="NCBI Taxonomy" id="1890683"/>
    <lineage>
        <taxon>Eukaryota</taxon>
        <taxon>Fungi</taxon>
        <taxon>Dikarya</taxon>
        <taxon>Basidiomycota</taxon>
        <taxon>Agaricomycotina</taxon>
        <taxon>Tremellomycetes</taxon>
        <taxon>Tremellales</taxon>
        <taxon>Trimorphomycetaceae</taxon>
        <taxon>Saitozyma</taxon>
    </lineage>
</organism>
<dbReference type="InterPro" id="IPR007696">
    <property type="entry name" value="DNA_mismatch_repair_MutS_core"/>
</dbReference>
<dbReference type="OrthoDB" id="121051at2759"/>
<dbReference type="Pfam" id="PF05192">
    <property type="entry name" value="MutS_III"/>
    <property type="match status" value="1"/>
</dbReference>
<evidence type="ECO:0000256" key="8">
    <source>
        <dbReference type="SAM" id="MobiDB-lite"/>
    </source>
</evidence>
<dbReference type="Gene3D" id="3.30.420.110">
    <property type="entry name" value="MutS, connector domain"/>
    <property type="match status" value="1"/>
</dbReference>
<dbReference type="InterPro" id="IPR000432">
    <property type="entry name" value="DNA_mismatch_repair_MutS_C"/>
</dbReference>
<feature type="region of interest" description="Disordered" evidence="8">
    <location>
        <begin position="89"/>
        <end position="109"/>
    </location>
</feature>
<dbReference type="Gene3D" id="3.40.50.300">
    <property type="entry name" value="P-loop containing nucleotide triphosphate hydrolases"/>
    <property type="match status" value="1"/>
</dbReference>
<keyword evidence="7" id="KW-0175">Coiled coil</keyword>
<accession>A0A427YHP3</accession>
<dbReference type="InterPro" id="IPR007695">
    <property type="entry name" value="DNA_mismatch_repair_MutS-lik_N"/>
</dbReference>
<dbReference type="EMBL" id="RSCD01000010">
    <property type="protein sequence ID" value="RSH90610.1"/>
    <property type="molecule type" value="Genomic_DNA"/>
</dbReference>
<dbReference type="Pfam" id="PF01624">
    <property type="entry name" value="MutS_I"/>
    <property type="match status" value="1"/>
</dbReference>
<dbReference type="InterPro" id="IPR016151">
    <property type="entry name" value="DNA_mismatch_repair_MutS_N"/>
</dbReference>
<dbReference type="SMART" id="SM00533">
    <property type="entry name" value="MUTSd"/>
    <property type="match status" value="1"/>
</dbReference>
<feature type="region of interest" description="Disordered" evidence="8">
    <location>
        <begin position="184"/>
        <end position="266"/>
    </location>
</feature>
<dbReference type="GO" id="GO:0005524">
    <property type="term" value="F:ATP binding"/>
    <property type="evidence" value="ECO:0007669"/>
    <property type="project" value="UniProtKB-UniRule"/>
</dbReference>
<dbReference type="SUPFAM" id="SSF48334">
    <property type="entry name" value="DNA repair protein MutS, domain III"/>
    <property type="match status" value="1"/>
</dbReference>
<dbReference type="InterPro" id="IPR036187">
    <property type="entry name" value="DNA_mismatch_repair_MutS_sf"/>
</dbReference>
<dbReference type="FunFam" id="3.30.420.110:FF:000013">
    <property type="entry name" value="DNA mismatch repair protein"/>
    <property type="match status" value="1"/>
</dbReference>
<keyword evidence="11" id="KW-1185">Reference proteome</keyword>
<proteinExistence type="inferred from homology"/>
<dbReference type="InterPro" id="IPR036678">
    <property type="entry name" value="MutS_con_dom_sf"/>
</dbReference>
<comment type="caution">
    <text evidence="10">The sequence shown here is derived from an EMBL/GenBank/DDBJ whole genome shotgun (WGS) entry which is preliminary data.</text>
</comment>
<feature type="region of interest" description="Disordered" evidence="8">
    <location>
        <begin position="124"/>
        <end position="164"/>
    </location>
</feature>
<gene>
    <name evidence="10" type="primary">MSH6</name>
    <name evidence="10" type="ORF">EHS25_001215</name>
</gene>
<dbReference type="InterPro" id="IPR017261">
    <property type="entry name" value="DNA_mismatch_repair_MutS/MSH"/>
</dbReference>
<evidence type="ECO:0000256" key="5">
    <source>
        <dbReference type="ARBA" id="ARBA00023125"/>
    </source>
</evidence>
<dbReference type="Proteomes" id="UP000279259">
    <property type="component" value="Unassembled WGS sequence"/>
</dbReference>
<dbReference type="PIRSF" id="PIRSF037677">
    <property type="entry name" value="DNA_mis_repair_Msh6"/>
    <property type="match status" value="1"/>
</dbReference>
<evidence type="ECO:0000313" key="10">
    <source>
        <dbReference type="EMBL" id="RSH90610.1"/>
    </source>
</evidence>
<dbReference type="InterPro" id="IPR027417">
    <property type="entry name" value="P-loop_NTPase"/>
</dbReference>
<dbReference type="InterPro" id="IPR007860">
    <property type="entry name" value="DNA_mmatch_repair_MutS_con_dom"/>
</dbReference>
<keyword evidence="4 6" id="KW-0067">ATP-binding</keyword>
<dbReference type="PANTHER" id="PTHR11361:SF148">
    <property type="entry name" value="DNA MISMATCH REPAIR PROTEIN MSH6"/>
    <property type="match status" value="1"/>
</dbReference>
<dbReference type="InterPro" id="IPR045076">
    <property type="entry name" value="MutS"/>
</dbReference>
<dbReference type="FunFam" id="3.40.1170.10:FF:000002">
    <property type="entry name" value="DNA mismatch repair protein"/>
    <property type="match status" value="1"/>
</dbReference>
<comment type="similarity">
    <text evidence="1 6">Belongs to the DNA mismatch repair MutS family.</text>
</comment>
<dbReference type="GO" id="GO:0030983">
    <property type="term" value="F:mismatched DNA binding"/>
    <property type="evidence" value="ECO:0007669"/>
    <property type="project" value="UniProtKB-UniRule"/>
</dbReference>
<dbReference type="AlphaFoldDB" id="A0A427YHP3"/>
<keyword evidence="6" id="KW-0234">DNA repair</keyword>
<keyword evidence="5 6" id="KW-0238">DNA-binding</keyword>
<evidence type="ECO:0000256" key="7">
    <source>
        <dbReference type="SAM" id="Coils"/>
    </source>
</evidence>
<dbReference type="SUPFAM" id="SSF55271">
    <property type="entry name" value="DNA repair protein MutS, domain I"/>
    <property type="match status" value="1"/>
</dbReference>
<dbReference type="GO" id="GO:0006298">
    <property type="term" value="P:mismatch repair"/>
    <property type="evidence" value="ECO:0007669"/>
    <property type="project" value="InterPro"/>
</dbReference>
<evidence type="ECO:0000256" key="4">
    <source>
        <dbReference type="ARBA" id="ARBA00022840"/>
    </source>
</evidence>
<evidence type="ECO:0000259" key="9">
    <source>
        <dbReference type="PROSITE" id="PS00486"/>
    </source>
</evidence>
<keyword evidence="3 6" id="KW-0227">DNA damage</keyword>
<evidence type="ECO:0000256" key="1">
    <source>
        <dbReference type="ARBA" id="ARBA00006271"/>
    </source>
</evidence>
<sequence>MGFFGKPKPGPPPPRLSSSLSGPAPPSSSPTSTTLRTPSSAAGSSPATRAGAAPAREAERRGVVPPPEEVAVVAQAEVRVEKIVLGVQATSSAELEAEEDVEMAPADGSPIVLGRRTKRKVIYAESEDSDADSDVAPAKTNGKTNGAGRKPRKSLKADSDSDDDFVFDEADEAAFAAAAEEFEASVMGSPTPSVTSFASASPAPRSKKPVKKQSSFTAPKQVKKSIPFSSPGAGPSGAGAGARPGPRPLSAVGAEDESSRRSAGASASDSFLLTAAERRKIEARDEKREGEEIFSFLRDVRDAAGRRPDDPEYDKRTIFIPNKVFESLKPFEKQFWSIKRDHYDTVLFFQKGKFYELYEDDAMIGHQEFDLKLTDRVRMKMVGVPEQSFEMWAAKFLAAGYKVGKVEQCETAIGAEMRGKAEGKDKGPSNAKEDKIVRRELAQVFTNGTIVDSTYLTTDEANHCVAIKEMATSSSTSAFGVCVMDASTGEFGLSAFDDDVCRTRLETMFRQIRPKEFLHAKGNLSVSTNRLLRNVLPQNTRWESFKDVNEFYSAEQTLRELGELFDTESDSPGEKPPLPDAIAGMLDKPLALEALGGMLFYIKSLHLDKDLVSQRNFNIYDPIREGKNLVLDGQTLGHMEVLVNNEGGSEGTLLELLQRCQTPFGKRLFRIWLTSPLRDVDAINARLDAVDDLMSHPDFVGQFTQLAKGLPDLERLVSRIHAGNIKQSDFLKVMESYRKLQAGIDMLGNLAESFEGNSVSGLLRGAPDMHQHLKHIGWLYSVETTEKTIAIMPTEGADEDCDEANAEVARVEAALDDLLQDAKRLLKAKDLKYWHSAQGGKEIFQIQAFNRYVTPETLPVIREIQEARETQSTAKKGFFRHLLGEFDKERALWLNTIRVFAELDCLVSLSKASAMMDEPKCRPAFVKSDSAFVDFIELRHASMSLRTDNFIPNDVALGRASTAGNQSESTPRQVLLTGPNMAGKSTLLRMTAAGIIMAQLGCYVPAREARLSPVDKIQTRMGAYDNMFASASTFKVELDECSKILREAGPRSFVILDELGRGTSTYDGMAIAGAVLHHLATHTLPLGFFATHYGSLTDDFAYHPNVRRMHMQTHVDDAERRVVFLYKLIPGVAESSHGTHVAAMAGVPLGVVSRAEQVSQEFFEAFKDKLSLRRQSKLPLVAQADFAWLMKLAMGQVAAGDGRAVASVGQQMEVLRRVVGSYEGK</sequence>
<name>A0A427YHP3_9TREE</name>
<reference evidence="10 11" key="1">
    <citation type="submission" date="2018-11" db="EMBL/GenBank/DDBJ databases">
        <title>Genome sequence of Saitozyma podzolica DSM 27192.</title>
        <authorList>
            <person name="Aliyu H."/>
            <person name="Gorte O."/>
            <person name="Ochsenreither K."/>
        </authorList>
    </citation>
    <scope>NUCLEOTIDE SEQUENCE [LARGE SCALE GENOMIC DNA]</scope>
    <source>
        <strain evidence="10 11">DSM 27192</strain>
    </source>
</reference>
<dbReference type="Pfam" id="PF05188">
    <property type="entry name" value="MutS_II"/>
    <property type="match status" value="1"/>
</dbReference>
<dbReference type="PANTHER" id="PTHR11361">
    <property type="entry name" value="DNA MISMATCH REPAIR PROTEIN MUTS FAMILY MEMBER"/>
    <property type="match status" value="1"/>
</dbReference>
<keyword evidence="2 6" id="KW-0547">Nucleotide-binding</keyword>
<dbReference type="PROSITE" id="PS00486">
    <property type="entry name" value="DNA_MISMATCH_REPAIR_2"/>
    <property type="match status" value="1"/>
</dbReference>
<dbReference type="GO" id="GO:0140664">
    <property type="term" value="F:ATP-dependent DNA damage sensor activity"/>
    <property type="evidence" value="ECO:0007669"/>
    <property type="project" value="InterPro"/>
</dbReference>
<feature type="compositionally biased region" description="Low complexity" evidence="8">
    <location>
        <begin position="29"/>
        <end position="55"/>
    </location>
</feature>
<evidence type="ECO:0000256" key="6">
    <source>
        <dbReference type="PIRNR" id="PIRNR037677"/>
    </source>
</evidence>
<dbReference type="Gene3D" id="1.10.1420.10">
    <property type="match status" value="2"/>
</dbReference>
<evidence type="ECO:0000256" key="3">
    <source>
        <dbReference type="ARBA" id="ARBA00022763"/>
    </source>
</evidence>
<feature type="domain" description="DNA mismatch repair proteins mutS family" evidence="9">
    <location>
        <begin position="1052"/>
        <end position="1068"/>
    </location>
</feature>
<dbReference type="GO" id="GO:0032301">
    <property type="term" value="C:MutSalpha complex"/>
    <property type="evidence" value="ECO:0007669"/>
    <property type="project" value="TreeGrafter"/>
</dbReference>